<name>A0A368XKI6_MARNT</name>
<dbReference type="InterPro" id="IPR009367">
    <property type="entry name" value="Elm1-like"/>
</dbReference>
<protein>
    <recommendedName>
        <fullName evidence="3">Nucleoside-diphosphate sugar epimerase</fullName>
    </recommendedName>
</protein>
<evidence type="ECO:0008006" key="3">
    <source>
        <dbReference type="Google" id="ProtNLM"/>
    </source>
</evidence>
<reference evidence="1 2" key="1">
    <citation type="submission" date="2018-07" db="EMBL/GenBank/DDBJ databases">
        <title>Freshwater and sediment microbial communities from various areas in North America, analyzing microbe dynamics in response to fracking.</title>
        <authorList>
            <person name="Lamendella R."/>
        </authorList>
    </citation>
    <scope>NUCLEOTIDE SEQUENCE [LARGE SCALE GENOMIC DNA]</scope>
    <source>
        <strain evidence="1 2">105B</strain>
    </source>
</reference>
<comment type="caution">
    <text evidence="1">The sequence shown here is derived from an EMBL/GenBank/DDBJ whole genome shotgun (WGS) entry which is preliminary data.</text>
</comment>
<evidence type="ECO:0000313" key="1">
    <source>
        <dbReference type="EMBL" id="RCW66544.1"/>
    </source>
</evidence>
<dbReference type="RefSeq" id="WP_181861293.1">
    <property type="nucleotide sequence ID" value="NZ_QPJI01000010.1"/>
</dbReference>
<organism evidence="1 2">
    <name type="scientific">Marinobacter nauticus</name>
    <name type="common">Marinobacter hydrocarbonoclasticus</name>
    <name type="synonym">Marinobacter aquaeolei</name>
    <dbReference type="NCBI Taxonomy" id="2743"/>
    <lineage>
        <taxon>Bacteria</taxon>
        <taxon>Pseudomonadati</taxon>
        <taxon>Pseudomonadota</taxon>
        <taxon>Gammaproteobacteria</taxon>
        <taxon>Pseudomonadales</taxon>
        <taxon>Marinobacteraceae</taxon>
        <taxon>Marinobacter</taxon>
    </lineage>
</organism>
<dbReference type="EMBL" id="QPJI01000010">
    <property type="protein sequence ID" value="RCW66544.1"/>
    <property type="molecule type" value="Genomic_DNA"/>
</dbReference>
<gene>
    <name evidence="1" type="ORF">DET61_11092</name>
</gene>
<dbReference type="Proteomes" id="UP000253647">
    <property type="component" value="Unassembled WGS sequence"/>
</dbReference>
<sequence length="305" mass="33192">MAKRGWGANWALTDILIVSDGKAGHRNQSLGLAEALVRLGSATTIEQMAPLSRYHAVMALIFGRLPWSREKPRLIVGAGHGTHLTMLALKRCWRVPVIVLMKPSLPFFLFDLCLIPEHDSPPSRGNVAATRGALNRIRPGVKVPGSGLVLVGGPSRNNDWDETQLAAQVDQVCKRSPGSWTVATSRRTPASTVRRLESLTGIELVLAENTTPDWLPKKLATAGQCWVTEDSVSMVYEALTAGCAVGLLPVPWRREGRLLRGVNALKGQGLLTPFERWSGEPLPAPLQILNEADRCADIVRSRGLI</sequence>
<dbReference type="AlphaFoldDB" id="A0A368XKI6"/>
<proteinExistence type="predicted"/>
<evidence type="ECO:0000313" key="2">
    <source>
        <dbReference type="Proteomes" id="UP000253647"/>
    </source>
</evidence>
<dbReference type="Pfam" id="PF06258">
    <property type="entry name" value="Mito_fiss_Elm1"/>
    <property type="match status" value="1"/>
</dbReference>
<accession>A0A368XKI6</accession>